<dbReference type="Gene3D" id="1.10.357.10">
    <property type="entry name" value="Tetracycline Repressor, domain 2"/>
    <property type="match status" value="1"/>
</dbReference>
<sequence length="186" mass="20548">MTRRKSISDEDILERALPIMARAGPAGFTLADIAAEIGLSPATLLQRFGDKKTLVERAFAQDNERFARWIADLPEGRGEAATLAVYRAATEGFHADPDPELADHLLWLREDIRDPVFNALARARFALFRAAILARLPPLRLPPEEVARLLDAQLHGAPIQWAIEPSGSLTDYVMQSLTTVLRLAAD</sequence>
<dbReference type="InterPro" id="IPR009057">
    <property type="entry name" value="Homeodomain-like_sf"/>
</dbReference>
<reference evidence="6 7" key="1">
    <citation type="submission" date="2024-05" db="EMBL/GenBank/DDBJ databases">
        <authorList>
            <person name="Liu Q."/>
            <person name="Xin Y.-H."/>
        </authorList>
    </citation>
    <scope>NUCLEOTIDE SEQUENCE [LARGE SCALE GENOMIC DNA]</scope>
    <source>
        <strain evidence="6 7">CGMCC 1.10181</strain>
    </source>
</reference>
<name>A0ABU9YBW1_9SPHN</name>
<dbReference type="PANTHER" id="PTHR47506">
    <property type="entry name" value="TRANSCRIPTIONAL REGULATORY PROTEIN"/>
    <property type="match status" value="1"/>
</dbReference>
<evidence type="ECO:0000313" key="7">
    <source>
        <dbReference type="Proteomes" id="UP001419910"/>
    </source>
</evidence>
<evidence type="ECO:0000259" key="5">
    <source>
        <dbReference type="PROSITE" id="PS50977"/>
    </source>
</evidence>
<dbReference type="Proteomes" id="UP001419910">
    <property type="component" value="Unassembled WGS sequence"/>
</dbReference>
<dbReference type="SUPFAM" id="SSF46689">
    <property type="entry name" value="Homeodomain-like"/>
    <property type="match status" value="1"/>
</dbReference>
<organism evidence="6 7">
    <name type="scientific">Sphingomonas oligophenolica</name>
    <dbReference type="NCBI Taxonomy" id="301154"/>
    <lineage>
        <taxon>Bacteria</taxon>
        <taxon>Pseudomonadati</taxon>
        <taxon>Pseudomonadota</taxon>
        <taxon>Alphaproteobacteria</taxon>
        <taxon>Sphingomonadales</taxon>
        <taxon>Sphingomonadaceae</taxon>
        <taxon>Sphingomonas</taxon>
    </lineage>
</organism>
<keyword evidence="1" id="KW-0805">Transcription regulation</keyword>
<feature type="DNA-binding region" description="H-T-H motif" evidence="4">
    <location>
        <begin position="29"/>
        <end position="48"/>
    </location>
</feature>
<dbReference type="RefSeq" id="WP_343889944.1">
    <property type="nucleotide sequence ID" value="NZ_BAAAEH010000027.1"/>
</dbReference>
<keyword evidence="3" id="KW-0804">Transcription</keyword>
<dbReference type="PANTHER" id="PTHR47506:SF1">
    <property type="entry name" value="HTH-TYPE TRANSCRIPTIONAL REGULATOR YJDC"/>
    <property type="match status" value="1"/>
</dbReference>
<accession>A0ABU9YBW1</accession>
<evidence type="ECO:0000256" key="3">
    <source>
        <dbReference type="ARBA" id="ARBA00023163"/>
    </source>
</evidence>
<dbReference type="InterPro" id="IPR001647">
    <property type="entry name" value="HTH_TetR"/>
</dbReference>
<keyword evidence="2 4" id="KW-0238">DNA-binding</keyword>
<protein>
    <submittedName>
        <fullName evidence="6">TetR/AcrR family transcriptional regulator</fullName>
    </submittedName>
</protein>
<keyword evidence="7" id="KW-1185">Reference proteome</keyword>
<evidence type="ECO:0000256" key="1">
    <source>
        <dbReference type="ARBA" id="ARBA00023015"/>
    </source>
</evidence>
<feature type="domain" description="HTH tetR-type" evidence="5">
    <location>
        <begin position="6"/>
        <end position="66"/>
    </location>
</feature>
<evidence type="ECO:0000256" key="2">
    <source>
        <dbReference type="ARBA" id="ARBA00023125"/>
    </source>
</evidence>
<gene>
    <name evidence="6" type="ORF">ABC974_26960</name>
</gene>
<dbReference type="EMBL" id="JBDIME010000043">
    <property type="protein sequence ID" value="MEN2793290.1"/>
    <property type="molecule type" value="Genomic_DNA"/>
</dbReference>
<comment type="caution">
    <text evidence="6">The sequence shown here is derived from an EMBL/GenBank/DDBJ whole genome shotgun (WGS) entry which is preliminary data.</text>
</comment>
<dbReference type="PROSITE" id="PS50977">
    <property type="entry name" value="HTH_TETR_2"/>
    <property type="match status" value="1"/>
</dbReference>
<evidence type="ECO:0000313" key="6">
    <source>
        <dbReference type="EMBL" id="MEN2793290.1"/>
    </source>
</evidence>
<proteinExistence type="predicted"/>
<dbReference type="Pfam" id="PF00440">
    <property type="entry name" value="TetR_N"/>
    <property type="match status" value="1"/>
</dbReference>
<evidence type="ECO:0000256" key="4">
    <source>
        <dbReference type="PROSITE-ProRule" id="PRU00335"/>
    </source>
</evidence>